<organism evidence="3 4">
    <name type="scientific">Latimeria chalumnae</name>
    <name type="common">Coelacanth</name>
    <dbReference type="NCBI Taxonomy" id="7897"/>
    <lineage>
        <taxon>Eukaryota</taxon>
        <taxon>Metazoa</taxon>
        <taxon>Chordata</taxon>
        <taxon>Craniata</taxon>
        <taxon>Vertebrata</taxon>
        <taxon>Euteleostomi</taxon>
        <taxon>Coelacanthiformes</taxon>
        <taxon>Coelacanthidae</taxon>
        <taxon>Latimeria</taxon>
    </lineage>
</organism>
<evidence type="ECO:0000313" key="4">
    <source>
        <dbReference type="Proteomes" id="UP000008672"/>
    </source>
</evidence>
<reference evidence="3" key="3">
    <citation type="submission" date="2025-09" db="UniProtKB">
        <authorList>
            <consortium name="Ensembl"/>
        </authorList>
    </citation>
    <scope>IDENTIFICATION</scope>
</reference>
<dbReference type="OMA" id="RKANKNM"/>
<dbReference type="EMBL" id="AFYH01017571">
    <property type="status" value="NOT_ANNOTATED_CDS"/>
    <property type="molecule type" value="Genomic_DNA"/>
</dbReference>
<dbReference type="InterPro" id="IPR004244">
    <property type="entry name" value="Transposase_22"/>
</dbReference>
<evidence type="ECO:0000256" key="2">
    <source>
        <dbReference type="SAM" id="MobiDB-lite"/>
    </source>
</evidence>
<dbReference type="Ensembl" id="ENSLACT00000016621.1">
    <property type="protein sequence ID" value="ENSLACP00000016507.1"/>
    <property type="gene ID" value="ENSLACG00000014546.1"/>
</dbReference>
<keyword evidence="1" id="KW-0175">Coiled coil</keyword>
<evidence type="ECO:0000313" key="3">
    <source>
        <dbReference type="Ensembl" id="ENSLACP00000016507.1"/>
    </source>
</evidence>
<proteinExistence type="predicted"/>
<name>H3B3N6_LATCH</name>
<dbReference type="PANTHER" id="PTHR11505">
    <property type="entry name" value="L1 TRANSPOSABLE ELEMENT-RELATED"/>
    <property type="match status" value="1"/>
</dbReference>
<dbReference type="AlphaFoldDB" id="H3B3N6"/>
<reference evidence="3" key="2">
    <citation type="submission" date="2025-08" db="UniProtKB">
        <authorList>
            <consortium name="Ensembl"/>
        </authorList>
    </citation>
    <scope>IDENTIFICATION</scope>
</reference>
<sequence>NKQTNLLQYYGETPPDDVPPSTRSPEHKVPPSTSPSQALKATNTMELILQDIQHSNSQIEGKISEINSSISSLDRKVEVFTKRLDTTERRISDAEDMIQNLEANISHLQEEIVKIQGKTEDLENRSQRCNLRIVGLPEGVEGKDPVAFLEDWLPSFLNLPEMTGKLEIERAHCTFMPRPEDSERPRILLFKLLRFHDKEIILRQARKANPLRYKNKQIYFFPDMGANLYQKRKSFSEVKRMCKDLEIPFALLYPARFRIDFKGQCLFFTSPSDAENHIKKDNLPPREQQTRP</sequence>
<feature type="region of interest" description="Disordered" evidence="2">
    <location>
        <begin position="1"/>
        <end position="38"/>
    </location>
</feature>
<evidence type="ECO:0008006" key="5">
    <source>
        <dbReference type="Google" id="ProtNLM"/>
    </source>
</evidence>
<protein>
    <recommendedName>
        <fullName evidence="5">L1 transposable element RRM domain-containing protein</fullName>
    </recommendedName>
</protein>
<dbReference type="eggNOG" id="ENOG502SMTU">
    <property type="taxonomic scope" value="Eukaryota"/>
</dbReference>
<dbReference type="GeneTree" id="ENSGT00940000160789"/>
<dbReference type="SUPFAM" id="SSF57997">
    <property type="entry name" value="Tropomyosin"/>
    <property type="match status" value="1"/>
</dbReference>
<keyword evidence="4" id="KW-1185">Reference proteome</keyword>
<dbReference type="STRING" id="7897.ENSLACP00000016507"/>
<dbReference type="Proteomes" id="UP000008672">
    <property type="component" value="Unassembled WGS sequence"/>
</dbReference>
<dbReference type="Gene3D" id="3.30.70.1820">
    <property type="entry name" value="L1 transposable element, RRM domain"/>
    <property type="match status" value="1"/>
</dbReference>
<feature type="coiled-coil region" evidence="1">
    <location>
        <begin position="70"/>
        <end position="125"/>
    </location>
</feature>
<reference evidence="4" key="1">
    <citation type="submission" date="2011-08" db="EMBL/GenBank/DDBJ databases">
        <title>The draft genome of Latimeria chalumnae.</title>
        <authorList>
            <person name="Di Palma F."/>
            <person name="Alfoldi J."/>
            <person name="Johnson J."/>
            <person name="Berlin A."/>
            <person name="Gnerre S."/>
            <person name="Jaffe D."/>
            <person name="MacCallum I."/>
            <person name="Young S."/>
            <person name="Walker B.J."/>
            <person name="Lander E."/>
            <person name="Lindblad-Toh K."/>
        </authorList>
    </citation>
    <scope>NUCLEOTIDE SEQUENCE [LARGE SCALE GENOMIC DNA]</scope>
    <source>
        <strain evidence="4">Wild caught</strain>
    </source>
</reference>
<accession>H3B3N6</accession>
<evidence type="ECO:0000256" key="1">
    <source>
        <dbReference type="SAM" id="Coils"/>
    </source>
</evidence>
<dbReference type="InParanoid" id="H3B3N6"/>
<dbReference type="Gene3D" id="1.20.5.340">
    <property type="match status" value="1"/>
</dbReference>